<evidence type="ECO:0000256" key="4">
    <source>
        <dbReference type="ARBA" id="ARBA00022475"/>
    </source>
</evidence>
<comment type="subcellular location">
    <subcellularLocation>
        <location evidence="1 9">Bacterial flagellum basal body</location>
    </subcellularLocation>
    <subcellularLocation>
        <location evidence="2">Cell membrane</location>
        <topology evidence="2">Multi-pass membrane protein</topology>
    </subcellularLocation>
</comment>
<dbReference type="InterPro" id="IPR013556">
    <property type="entry name" value="Flag_M-ring_C"/>
</dbReference>
<proteinExistence type="inferred from homology"/>
<organism evidence="13 14">
    <name type="scientific">Rubellimicrobium roseum</name>
    <dbReference type="NCBI Taxonomy" id="687525"/>
    <lineage>
        <taxon>Bacteria</taxon>
        <taxon>Pseudomonadati</taxon>
        <taxon>Pseudomonadota</taxon>
        <taxon>Alphaproteobacteria</taxon>
        <taxon>Rhodobacterales</taxon>
        <taxon>Roseobacteraceae</taxon>
        <taxon>Rubellimicrobium</taxon>
    </lineage>
</organism>
<dbReference type="Pfam" id="PF08345">
    <property type="entry name" value="YscJ_FliF_C"/>
    <property type="match status" value="1"/>
</dbReference>
<evidence type="ECO:0000256" key="6">
    <source>
        <dbReference type="ARBA" id="ARBA00022989"/>
    </source>
</evidence>
<accession>A0A5C4NDC3</accession>
<dbReference type="Proteomes" id="UP000305709">
    <property type="component" value="Unassembled WGS sequence"/>
</dbReference>
<evidence type="ECO:0000313" key="13">
    <source>
        <dbReference type="EMBL" id="TNC71308.1"/>
    </source>
</evidence>
<comment type="caution">
    <text evidence="13">The sequence shown here is derived from an EMBL/GenBank/DDBJ whole genome shotgun (WGS) entry which is preliminary data.</text>
</comment>
<evidence type="ECO:0000256" key="8">
    <source>
        <dbReference type="ARBA" id="ARBA00023143"/>
    </source>
</evidence>
<reference evidence="13 14" key="1">
    <citation type="submission" date="2019-06" db="EMBL/GenBank/DDBJ databases">
        <authorList>
            <person name="Jiang L."/>
        </authorList>
    </citation>
    <scope>NUCLEOTIDE SEQUENCE [LARGE SCALE GENOMIC DNA]</scope>
    <source>
        <strain evidence="13 14">YIM 48858</strain>
    </source>
</reference>
<keyword evidence="14" id="KW-1185">Reference proteome</keyword>
<feature type="compositionally biased region" description="Basic and acidic residues" evidence="10">
    <location>
        <begin position="250"/>
        <end position="263"/>
    </location>
</feature>
<evidence type="ECO:0000259" key="12">
    <source>
        <dbReference type="Pfam" id="PF08345"/>
    </source>
</evidence>
<evidence type="ECO:0000256" key="1">
    <source>
        <dbReference type="ARBA" id="ARBA00004117"/>
    </source>
</evidence>
<dbReference type="GO" id="GO:0071973">
    <property type="term" value="P:bacterial-type flagellum-dependent cell motility"/>
    <property type="evidence" value="ECO:0007669"/>
    <property type="project" value="InterPro"/>
</dbReference>
<keyword evidence="8 9" id="KW-0975">Bacterial flagellum</keyword>
<evidence type="ECO:0000256" key="3">
    <source>
        <dbReference type="ARBA" id="ARBA00007971"/>
    </source>
</evidence>
<evidence type="ECO:0000313" key="14">
    <source>
        <dbReference type="Proteomes" id="UP000305709"/>
    </source>
</evidence>
<dbReference type="GO" id="GO:0009431">
    <property type="term" value="C:bacterial-type flagellum basal body, MS ring"/>
    <property type="evidence" value="ECO:0007669"/>
    <property type="project" value="InterPro"/>
</dbReference>
<gene>
    <name evidence="13" type="primary">fliF</name>
    <name evidence="13" type="ORF">FHG71_11980</name>
</gene>
<keyword evidence="13" id="KW-0969">Cilium</keyword>
<dbReference type="PRINTS" id="PR01009">
    <property type="entry name" value="FLGMRINGFLIF"/>
</dbReference>
<dbReference type="PANTHER" id="PTHR30046:SF0">
    <property type="entry name" value="FLAGELLAR M-RING PROTEIN"/>
    <property type="match status" value="1"/>
</dbReference>
<protein>
    <recommendedName>
        <fullName evidence="9">Flagellar M-ring protein</fullName>
    </recommendedName>
</protein>
<dbReference type="NCBIfam" id="TIGR00206">
    <property type="entry name" value="fliF"/>
    <property type="match status" value="1"/>
</dbReference>
<dbReference type="GO" id="GO:0005886">
    <property type="term" value="C:plasma membrane"/>
    <property type="evidence" value="ECO:0007669"/>
    <property type="project" value="UniProtKB-SubCell"/>
</dbReference>
<feature type="domain" description="Flagellar M-ring C-terminal" evidence="12">
    <location>
        <begin position="230"/>
        <end position="390"/>
    </location>
</feature>
<dbReference type="GO" id="GO:0003774">
    <property type="term" value="F:cytoskeletal motor activity"/>
    <property type="evidence" value="ECO:0007669"/>
    <property type="project" value="InterPro"/>
</dbReference>
<evidence type="ECO:0000256" key="7">
    <source>
        <dbReference type="ARBA" id="ARBA00023136"/>
    </source>
</evidence>
<keyword evidence="13" id="KW-0966">Cell projection</keyword>
<evidence type="ECO:0000256" key="5">
    <source>
        <dbReference type="ARBA" id="ARBA00022692"/>
    </source>
</evidence>
<evidence type="ECO:0000256" key="2">
    <source>
        <dbReference type="ARBA" id="ARBA00004651"/>
    </source>
</evidence>
<comment type="similarity">
    <text evidence="3 9">Belongs to the FliF family.</text>
</comment>
<dbReference type="PANTHER" id="PTHR30046">
    <property type="entry name" value="FLAGELLAR M-RING PROTEIN"/>
    <property type="match status" value="1"/>
</dbReference>
<keyword evidence="7" id="KW-0472">Membrane</keyword>
<feature type="domain" description="Flagellar M-ring N-terminal" evidence="11">
    <location>
        <begin position="41"/>
        <end position="207"/>
    </location>
</feature>
<comment type="function">
    <text evidence="9">The M ring may be actively involved in energy transduction.</text>
</comment>
<dbReference type="AlphaFoldDB" id="A0A5C4NDC3"/>
<dbReference type="OrthoDB" id="9807026at2"/>
<keyword evidence="5" id="KW-0812">Transmembrane</keyword>
<dbReference type="InterPro" id="IPR043427">
    <property type="entry name" value="YscJ/FliF"/>
</dbReference>
<keyword evidence="6" id="KW-1133">Transmembrane helix</keyword>
<dbReference type="RefSeq" id="WP_139081922.1">
    <property type="nucleotide sequence ID" value="NZ_VDFV01000015.1"/>
</dbReference>
<dbReference type="Gene3D" id="3.30.300.30">
    <property type="match status" value="1"/>
</dbReference>
<dbReference type="InterPro" id="IPR045851">
    <property type="entry name" value="AMP-bd_C_sf"/>
</dbReference>
<evidence type="ECO:0000256" key="10">
    <source>
        <dbReference type="SAM" id="MobiDB-lite"/>
    </source>
</evidence>
<dbReference type="PIRSF" id="PIRSF004862">
    <property type="entry name" value="FliF"/>
    <property type="match status" value="1"/>
</dbReference>
<name>A0A5C4NDC3_9RHOB</name>
<evidence type="ECO:0000256" key="9">
    <source>
        <dbReference type="PIRNR" id="PIRNR004862"/>
    </source>
</evidence>
<dbReference type="Pfam" id="PF01514">
    <property type="entry name" value="YscJ_FliF"/>
    <property type="match status" value="1"/>
</dbReference>
<feature type="region of interest" description="Disordered" evidence="10">
    <location>
        <begin position="249"/>
        <end position="319"/>
    </location>
</feature>
<keyword evidence="13" id="KW-0282">Flagellum</keyword>
<keyword evidence="4" id="KW-1003">Cell membrane</keyword>
<dbReference type="EMBL" id="VDFV01000015">
    <property type="protein sequence ID" value="TNC71308.1"/>
    <property type="molecule type" value="Genomic_DNA"/>
</dbReference>
<sequence length="526" mass="54815">MDNLISIWGKLDGRRRAVVLGATLATFVAIALLARGPGPGEMALLYAGLDPAAAGEVVAALESRGIPYEVRGDAIWVPESARDLERVTLAAEGLPATSAKGYELLDSLSGFGTTSQMFDAAYWRAKEGELARTILAVPTIRTARVHISAGASRPFRREEAPTAAVTVTTGAGPLGPDQADALRHLVAAAVPGLAPDDVAVIDAERGLVADREEAPESRAGDLAQRAERLLEARVGVGNAVVEVSVETVTETERLSERSFDPEGRVAISTETEESESSGQQGGAGVTVASNLPDGKAQEGGANRSSEETSRSVTNFEVSESSREVLRAPGAVRRLTVAVLVNDIATTDADGVTTLTPRPEEELAALSELVASAVGLDTQRGDVITVKSMPFESPAALGSEPGAPQDRPIDIASLLRPALLALVAIVLGLFVVRPLLRPRREPDLLPPVPALAGPDGAMDGFPPMRPAGGLLTADFAEAALPGSEAADPAARLRRLIEERQEETAQILQAWLDDRGVPAQASAPRGGA</sequence>
<dbReference type="InterPro" id="IPR000067">
    <property type="entry name" value="FlgMring_FliF"/>
</dbReference>
<dbReference type="InterPro" id="IPR006182">
    <property type="entry name" value="FliF_N_dom"/>
</dbReference>
<evidence type="ECO:0000259" key="11">
    <source>
        <dbReference type="Pfam" id="PF01514"/>
    </source>
</evidence>